<accession>A0A949WTU6</accession>
<keyword evidence="2" id="KW-0368">Histidine biosynthesis</keyword>
<dbReference type="InterPro" id="IPR010140">
    <property type="entry name" value="Histidinol_P_phosphatase_HisJ"/>
</dbReference>
<dbReference type="GO" id="GO:0004401">
    <property type="term" value="F:histidinol-phosphatase activity"/>
    <property type="evidence" value="ECO:0007669"/>
    <property type="project" value="UniProtKB-UniRule"/>
</dbReference>
<dbReference type="NCBIfam" id="TIGR01856">
    <property type="entry name" value="hisJ_fam"/>
    <property type="match status" value="1"/>
</dbReference>
<reference evidence="4" key="1">
    <citation type="submission" date="2020-12" db="EMBL/GenBank/DDBJ databases">
        <title>Clostridium thailandense sp. nov., a novel acetogenic bacterium isolated from peat land soil in Thailand.</title>
        <authorList>
            <person name="Chaikitkaew S."/>
            <person name="Birkeland N.K."/>
        </authorList>
    </citation>
    <scope>NUCLEOTIDE SEQUENCE</scope>
    <source>
        <strain evidence="4">PL3</strain>
    </source>
</reference>
<keyword evidence="5" id="KW-1185">Reference proteome</keyword>
<comment type="pathway">
    <text evidence="2">Amino-acid biosynthesis; L-histidine biosynthesis; L-histidine from 5-phospho-alpha-D-ribose 1-diphosphate: step 8/9.</text>
</comment>
<dbReference type="AlphaFoldDB" id="A0A949WTU6"/>
<dbReference type="GO" id="GO:0000105">
    <property type="term" value="P:L-histidine biosynthetic process"/>
    <property type="evidence" value="ECO:0007669"/>
    <property type="project" value="UniProtKB-UniRule"/>
</dbReference>
<name>A0A949WTU6_9CLOT</name>
<dbReference type="GO" id="GO:0005737">
    <property type="term" value="C:cytoplasm"/>
    <property type="evidence" value="ECO:0007669"/>
    <property type="project" value="TreeGrafter"/>
</dbReference>
<dbReference type="Pfam" id="PF02811">
    <property type="entry name" value="PHP"/>
    <property type="match status" value="1"/>
</dbReference>
<evidence type="ECO:0000313" key="4">
    <source>
        <dbReference type="EMBL" id="MBV7271882.1"/>
    </source>
</evidence>
<comment type="similarity">
    <text evidence="2">Belongs to the PHP hydrolase family. HisK subfamily.</text>
</comment>
<dbReference type="EC" id="3.1.3.15" evidence="2"/>
<dbReference type="EMBL" id="JAEEGC010000014">
    <property type="protein sequence ID" value="MBV7271882.1"/>
    <property type="molecule type" value="Genomic_DNA"/>
</dbReference>
<proteinExistence type="inferred from homology"/>
<organism evidence="4 5">
    <name type="scientific">Clostridium thailandense</name>
    <dbReference type="NCBI Taxonomy" id="2794346"/>
    <lineage>
        <taxon>Bacteria</taxon>
        <taxon>Bacillati</taxon>
        <taxon>Bacillota</taxon>
        <taxon>Clostridia</taxon>
        <taxon>Eubacteriales</taxon>
        <taxon>Clostridiaceae</taxon>
        <taxon>Clostridium</taxon>
    </lineage>
</organism>
<keyword evidence="1 2" id="KW-0378">Hydrolase</keyword>
<evidence type="ECO:0000313" key="5">
    <source>
        <dbReference type="Proteomes" id="UP000694308"/>
    </source>
</evidence>
<comment type="caution">
    <text evidence="4">The sequence shown here is derived from an EMBL/GenBank/DDBJ whole genome shotgun (WGS) entry which is preliminary data.</text>
</comment>
<dbReference type="NCBIfam" id="NF004086">
    <property type="entry name" value="PRK05588.1"/>
    <property type="match status" value="1"/>
</dbReference>
<dbReference type="PANTHER" id="PTHR21039">
    <property type="entry name" value="HISTIDINOL PHOSPHATASE-RELATED"/>
    <property type="match status" value="1"/>
</dbReference>
<evidence type="ECO:0000256" key="1">
    <source>
        <dbReference type="ARBA" id="ARBA00022801"/>
    </source>
</evidence>
<dbReference type="Proteomes" id="UP000694308">
    <property type="component" value="Unassembled WGS sequence"/>
</dbReference>
<keyword evidence="2" id="KW-0028">Amino-acid biosynthesis</keyword>
<evidence type="ECO:0000256" key="2">
    <source>
        <dbReference type="RuleBase" id="RU366003"/>
    </source>
</evidence>
<sequence>MFDTHVHTKISTDSNMDIEEAIKSAQNKNISMIITEHMDLKFPKEGMFCFDSNNYFEEYSKHRGKNLLLGVEIGMKEDCVEESRELLNDNPFDYAIGSIHLVDNMDIYYSDFYKNKSKREAYEEYLNFMLKCIKNYDFIDSMGHIDYISRYANFEDKEMYYHDFSDIIDEILQVLIEKDKCIELNTRRLDDEKAAKNLINIYRRFRELGGKNITIGSDAHNTETLGCNFNVAREISELCDLRVVYFKERNKEYERI</sequence>
<feature type="domain" description="PHP" evidence="3">
    <location>
        <begin position="3"/>
        <end position="186"/>
    </location>
</feature>
<dbReference type="PANTHER" id="PTHR21039:SF0">
    <property type="entry name" value="HISTIDINOL-PHOSPHATASE"/>
    <property type="match status" value="1"/>
</dbReference>
<comment type="catalytic activity">
    <reaction evidence="2">
        <text>L-histidinol phosphate + H2O = L-histidinol + phosphate</text>
        <dbReference type="Rhea" id="RHEA:14465"/>
        <dbReference type="ChEBI" id="CHEBI:15377"/>
        <dbReference type="ChEBI" id="CHEBI:43474"/>
        <dbReference type="ChEBI" id="CHEBI:57699"/>
        <dbReference type="ChEBI" id="CHEBI:57980"/>
        <dbReference type="EC" id="3.1.3.15"/>
    </reaction>
</comment>
<dbReference type="RefSeq" id="WP_218318921.1">
    <property type="nucleotide sequence ID" value="NZ_JAEEGC010000014.1"/>
</dbReference>
<dbReference type="InterPro" id="IPR004013">
    <property type="entry name" value="PHP_dom"/>
</dbReference>
<protein>
    <recommendedName>
        <fullName evidence="2">Histidinol-phosphatase</fullName>
        <shortName evidence="2">HolPase</shortName>
        <ecNumber evidence="2">3.1.3.15</ecNumber>
    </recommendedName>
</protein>
<evidence type="ECO:0000259" key="3">
    <source>
        <dbReference type="Pfam" id="PF02811"/>
    </source>
</evidence>
<gene>
    <name evidence="4" type="ORF">I6U48_03005</name>
</gene>